<keyword evidence="2" id="KW-1185">Reference proteome</keyword>
<dbReference type="AlphaFoldDB" id="K0SVC3"/>
<gene>
    <name evidence="1" type="ORF">THAOC_08299</name>
</gene>
<dbReference type="Proteomes" id="UP000266841">
    <property type="component" value="Unassembled WGS sequence"/>
</dbReference>
<evidence type="ECO:0000313" key="2">
    <source>
        <dbReference type="Proteomes" id="UP000266841"/>
    </source>
</evidence>
<accession>K0SVC3</accession>
<proteinExistence type="predicted"/>
<reference evidence="1 2" key="1">
    <citation type="journal article" date="2012" name="Genome Biol.">
        <title>Genome and low-iron response of an oceanic diatom adapted to chronic iron limitation.</title>
        <authorList>
            <person name="Lommer M."/>
            <person name="Specht M."/>
            <person name="Roy A.S."/>
            <person name="Kraemer L."/>
            <person name="Andreson R."/>
            <person name="Gutowska M.A."/>
            <person name="Wolf J."/>
            <person name="Bergner S.V."/>
            <person name="Schilhabel M.B."/>
            <person name="Klostermeier U.C."/>
            <person name="Beiko R.G."/>
            <person name="Rosenstiel P."/>
            <person name="Hippler M."/>
            <person name="Laroche J."/>
        </authorList>
    </citation>
    <scope>NUCLEOTIDE SEQUENCE [LARGE SCALE GENOMIC DNA]</scope>
    <source>
        <strain evidence="1 2">CCMP1005</strain>
    </source>
</reference>
<organism evidence="1 2">
    <name type="scientific">Thalassiosira oceanica</name>
    <name type="common">Marine diatom</name>
    <dbReference type="NCBI Taxonomy" id="159749"/>
    <lineage>
        <taxon>Eukaryota</taxon>
        <taxon>Sar</taxon>
        <taxon>Stramenopiles</taxon>
        <taxon>Ochrophyta</taxon>
        <taxon>Bacillariophyta</taxon>
        <taxon>Coscinodiscophyceae</taxon>
        <taxon>Thalassiosirophycidae</taxon>
        <taxon>Thalassiosirales</taxon>
        <taxon>Thalassiosiraceae</taxon>
        <taxon>Thalassiosira</taxon>
    </lineage>
</organism>
<comment type="caution">
    <text evidence="1">The sequence shown here is derived from an EMBL/GenBank/DDBJ whole genome shotgun (WGS) entry which is preliminary data.</text>
</comment>
<evidence type="ECO:0000313" key="1">
    <source>
        <dbReference type="EMBL" id="EJK70348.1"/>
    </source>
</evidence>
<sequence>MQTYTILEVLYYKQRDDTAVQGYSRGGSKQTSKPMNCEKFVVLRDLTGRAGANICKIQDVLDFSYTHDYAQLNENATSPSSSVTVLMGRNKNSRLYDQHIQGRDAGSFSKYSNNFKQLCTMDTYSDAPGPGAILVLESPRPVNTWLGQSVPTLDIPGSWKVVNPDTIELPDTPIQQGSPRQHAFHYRRVQLQILNFDPLETNCMGDMCDALGMYSDGSIAASCPCHTSVKRKGNLVALVEMMVTLEDGTVFHVKDFTSKSFTNIFLKNGVVPTGITGLMVTNNRDRMKGWRNRMNNAIKKINRSGGFAISGWVRRGMVEDESTKVGPTQASSAPKSFIKSSDLKLHITNITVNKDSNGNIIDIEKYLFDMNSVSVAECGRC</sequence>
<dbReference type="EMBL" id="AGNL01008659">
    <property type="protein sequence ID" value="EJK70348.1"/>
    <property type="molecule type" value="Genomic_DNA"/>
</dbReference>
<protein>
    <submittedName>
        <fullName evidence="1">Uncharacterized protein</fullName>
    </submittedName>
</protein>
<name>K0SVC3_THAOC</name>